<dbReference type="Gene3D" id="3.40.50.300">
    <property type="entry name" value="P-loop containing nucleotide triphosphate hydrolases"/>
    <property type="match status" value="3"/>
</dbReference>
<keyword evidence="2 4" id="KW-0547">Nucleotide-binding</keyword>
<reference evidence="8" key="1">
    <citation type="submission" date="2024-06" db="EMBL/GenBank/DDBJ databases">
        <title>Lacrimispora cavernae sp. nov., a novel anaerobe isolated from bat guano pile inside a cave.</title>
        <authorList>
            <person name="Miller S.L."/>
            <person name="Lu N."/>
            <person name="King J."/>
            <person name="Sankaranarayanan K."/>
            <person name="Lawson P.A."/>
        </authorList>
    </citation>
    <scope>NUCLEOTIDE SEQUENCE</scope>
    <source>
        <strain evidence="8">BS-2</strain>
    </source>
</reference>
<feature type="binding site" evidence="4">
    <location>
        <begin position="716"/>
        <end position="723"/>
    </location>
    <ligand>
        <name>ATP</name>
        <dbReference type="ChEBI" id="CHEBI:30616"/>
    </ligand>
</feature>
<dbReference type="InterPro" id="IPR050206">
    <property type="entry name" value="FtsK/SpoIIIE/SftA"/>
</dbReference>
<dbReference type="SMART" id="SM00240">
    <property type="entry name" value="FHA"/>
    <property type="match status" value="1"/>
</dbReference>
<dbReference type="Pfam" id="PF01580">
    <property type="entry name" value="FtsK_SpoIIIE"/>
    <property type="match status" value="2"/>
</dbReference>
<dbReference type="InterPro" id="IPR027417">
    <property type="entry name" value="P-loop_NTPase"/>
</dbReference>
<dbReference type="InterPro" id="IPR023839">
    <property type="entry name" value="Firmicutes_EssC_C"/>
</dbReference>
<dbReference type="EMBL" id="CP157940">
    <property type="protein sequence ID" value="XBS52442.1"/>
    <property type="molecule type" value="Genomic_DNA"/>
</dbReference>
<keyword evidence="1" id="KW-0677">Repeat</keyword>
<keyword evidence="5" id="KW-0472">Membrane</keyword>
<feature type="domain" description="FtsK" evidence="7">
    <location>
        <begin position="696"/>
        <end position="890"/>
    </location>
</feature>
<dbReference type="SUPFAM" id="SSF49879">
    <property type="entry name" value="SMAD/FHA domain"/>
    <property type="match status" value="1"/>
</dbReference>
<proteinExistence type="predicted"/>
<gene>
    <name evidence="8" type="primary">essC</name>
    <name evidence="8" type="ORF">ABFV83_11375</name>
</gene>
<feature type="transmembrane region" description="Helical" evidence="5">
    <location>
        <begin position="262"/>
        <end position="284"/>
    </location>
</feature>
<protein>
    <submittedName>
        <fullName evidence="8">Type VII secretion protein EssC</fullName>
    </submittedName>
</protein>
<dbReference type="NCBIfam" id="TIGR03928">
    <property type="entry name" value="T7_EssCb_Firm"/>
    <property type="match status" value="1"/>
</dbReference>
<feature type="binding site" evidence="4">
    <location>
        <begin position="1162"/>
        <end position="1169"/>
    </location>
    <ligand>
        <name>ATP</name>
        <dbReference type="ChEBI" id="CHEBI:30616"/>
    </ligand>
</feature>
<evidence type="ECO:0000256" key="3">
    <source>
        <dbReference type="ARBA" id="ARBA00022840"/>
    </source>
</evidence>
<dbReference type="SUPFAM" id="SSF52540">
    <property type="entry name" value="P-loop containing nucleoside triphosphate hydrolases"/>
    <property type="match status" value="3"/>
</dbReference>
<evidence type="ECO:0000259" key="7">
    <source>
        <dbReference type="PROSITE" id="PS50901"/>
    </source>
</evidence>
<evidence type="ECO:0000256" key="2">
    <source>
        <dbReference type="ARBA" id="ARBA00022741"/>
    </source>
</evidence>
<feature type="transmembrane region" description="Helical" evidence="5">
    <location>
        <begin position="296"/>
        <end position="316"/>
    </location>
</feature>
<dbReference type="PANTHER" id="PTHR22683:SF1">
    <property type="entry name" value="TYPE VII SECRETION SYSTEM PROTEIN ESSC"/>
    <property type="match status" value="1"/>
</dbReference>
<evidence type="ECO:0000259" key="6">
    <source>
        <dbReference type="PROSITE" id="PS50006"/>
    </source>
</evidence>
<dbReference type="InterPro" id="IPR008984">
    <property type="entry name" value="SMAD_FHA_dom_sf"/>
</dbReference>
<feature type="domain" description="FtsK" evidence="7">
    <location>
        <begin position="1145"/>
        <end position="1329"/>
    </location>
</feature>
<dbReference type="PROSITE" id="PS50006">
    <property type="entry name" value="FHA_DOMAIN"/>
    <property type="match status" value="1"/>
</dbReference>
<evidence type="ECO:0000256" key="5">
    <source>
        <dbReference type="SAM" id="Phobius"/>
    </source>
</evidence>
<dbReference type="CDD" id="cd01127">
    <property type="entry name" value="TrwB_TraG_TraD_VirD4"/>
    <property type="match status" value="1"/>
</dbReference>
<keyword evidence="3 4" id="KW-0067">ATP-binding</keyword>
<dbReference type="PANTHER" id="PTHR22683">
    <property type="entry name" value="SPORULATION PROTEIN RELATED"/>
    <property type="match status" value="1"/>
</dbReference>
<evidence type="ECO:0000313" key="8">
    <source>
        <dbReference type="EMBL" id="XBS52442.1"/>
    </source>
</evidence>
<keyword evidence="5" id="KW-1133">Transmembrane helix</keyword>
<keyword evidence="5" id="KW-0812">Transmembrane</keyword>
<dbReference type="PROSITE" id="PS50901">
    <property type="entry name" value="FTSK"/>
    <property type="match status" value="2"/>
</dbReference>
<dbReference type="Gene3D" id="2.60.200.20">
    <property type="match status" value="1"/>
</dbReference>
<name>A0AAU7PJM4_9FIRM</name>
<dbReference type="CDD" id="cd00060">
    <property type="entry name" value="FHA"/>
    <property type="match status" value="1"/>
</dbReference>
<dbReference type="RefSeq" id="WP_349943940.1">
    <property type="nucleotide sequence ID" value="NZ_CP157940.1"/>
</dbReference>
<dbReference type="GO" id="GO:0005524">
    <property type="term" value="F:ATP binding"/>
    <property type="evidence" value="ECO:0007669"/>
    <property type="project" value="UniProtKB-UniRule"/>
</dbReference>
<organism evidence="8">
    <name type="scientific">Lacrimispora sp. BS-2</name>
    <dbReference type="NCBI Taxonomy" id="3151850"/>
    <lineage>
        <taxon>Bacteria</taxon>
        <taxon>Bacillati</taxon>
        <taxon>Bacillota</taxon>
        <taxon>Clostridia</taxon>
        <taxon>Lachnospirales</taxon>
        <taxon>Lachnospiraceae</taxon>
        <taxon>Lacrimispora</taxon>
    </lineage>
</organism>
<dbReference type="Pfam" id="PF00498">
    <property type="entry name" value="FHA"/>
    <property type="match status" value="1"/>
</dbReference>
<sequence>MSVVLSVYSESAFKEYLLPAINNANTSIVLPKKIFGLRDEIELELEVLDNQWRLTNLDVNYQVTKKTEAYFNQFLKDKDLLTVTDRWGVQVSLVVREVQSSFAVFKKIDITDSQIITIGKKDTNIIRSEFLDVVSREHAVIHVRRDGCIVEDKSRNGTFVNYIRIRGSQKLNFGDTINVFGLQVIYLGTVLAIHDADNHLTLDSQKLKFCHIEEVRDEQTGNVEKPAKQYFHRSPRNIPKIESDPIEIEAPPAPKPPSNQPLFMTIGPAMTMMLPMLLGSSLAIMSSQNHGSGGAFMYTGLITAAGSAFIGTFWALKNMKYAKKINKEEENHRFEAYGEYLIRMTDTIRSQYNHNAEALRGMYLSANDCCNIEQDLTLLWNRNATHRDFLTHRLGIGKLDFQSDIIIPKEKFTLVNDSLAEKPRMIQNDYKTLYDVPVCVNLMEHQLLGIVGGTGKKGALSIVQALTAQITACDCYTDVKIGYVYDGTVFAQDEWEFARWLPHVWSEDKRTRFIATNKTEANDVLYEIANILRARAEETSNQDKGRLPKPYYVLFVANQEMLEGELITKYIYDAEPYYGITTVLLAENYEDLPNSCGYIIENTGHFHGMYNVTGGDSEKVEIDFDELSRESLEKMSRRLSGLEVKELQTGGEIPGSLTFFEMYGINKLSELNVETRWKKNRNYETMKALVGQKAGGVPCYLDVHEKYHGPHGLVAGTTGSGKSETLQTYMLSLAINFSPDDIGFFIIDYKGGGMANLFAGLPHMIGQISNLSGNQVSRAMVSIKSENMRRQRIFNEHGVNNINLYTRLYKNNEATIPVPHMFIIIDEFAELKREEPDFMRELISVAQVGRSLGVHLILSTQKPSGTVDDNIWSNSKFRLCLRVQDRQDSNDMLHKPDAAYITQAGRSYLQVGNDELYELFQSGWSGAAYDEEQGSIKTEIAKMLSINGKAAIVGSRTKTKQKEAARIRWIKQLVELIDDLLNQDNGKLKAILTDAAELNLFIDSIYSALKKAEVEYPKSDYNSRRLEDMLCIYEEVCGKYRYCLPKEKAAEVIKTAEQRNRKLPEKKGKTQLDAVVEYLGIVAKRQGYTYNLQLWLPILPVTLYLNQLEGFGQASFDGQRWPSKKEKWSLEAVIGLYDDPVNQSQKPLVVSFSESGHHAVCGTVVTGKSTFLQSLLYSLVSCYTPEHLNIYAIDFSSRMLSCFEGLAHTGGVMYEHDLEKIEKFFTMMDHILEDRKALLQGGNYSQYVQVHGLVIPSIVIAIDNFANFKEKTDNKYEENLVYLSREGVNYGIFLVVTSAGFGTTEIQSKIGDNIKTIVCLEMSNKFQYAEVLRTTHIDVIPEADVKGRGLAGVGGRLLEFQTALSLEAEDDYKRLEKIRAACEQMNRVWHGKTAKSIPVIPENPVWSEYVQLDEVQDMLADDRHLPIGYDLRNAAPYGIDLSKIYSYVISGKARTGKTNMLRMLMMGAKAKGGKICIIDTAAGELKPVAAALEAEYVSNELEQFGFFKALIPAFVVRNKLKKAWAAEDLEDSEIYDRMQKEAEKYYIFIADLPAFIKSIYKPEDPTHDIKGFLENITDKGRLHNVFFFSCFNQEEWGNVTGLKVFDQMVRFKTGLHLGGNVSAQRMFNFDYLPYMEQGKAQKIGIGLLPVMDDDQKTERIVIPLARG</sequence>
<dbReference type="GO" id="GO:0003677">
    <property type="term" value="F:DNA binding"/>
    <property type="evidence" value="ECO:0007669"/>
    <property type="project" value="InterPro"/>
</dbReference>
<evidence type="ECO:0000256" key="1">
    <source>
        <dbReference type="ARBA" id="ARBA00022737"/>
    </source>
</evidence>
<feature type="domain" description="FHA" evidence="6">
    <location>
        <begin position="116"/>
        <end position="165"/>
    </location>
</feature>
<dbReference type="InterPro" id="IPR000253">
    <property type="entry name" value="FHA_dom"/>
</dbReference>
<dbReference type="InterPro" id="IPR002543">
    <property type="entry name" value="FtsK_dom"/>
</dbReference>
<evidence type="ECO:0000256" key="4">
    <source>
        <dbReference type="PROSITE-ProRule" id="PRU00289"/>
    </source>
</evidence>
<accession>A0AAU7PJM4</accession>